<reference evidence="2" key="1">
    <citation type="submission" date="2015-07" db="EMBL/GenBank/DDBJ databases">
        <title>Draft genome sequence of a Pseudoalteromonas rubra strain, OCN096, isolated from Kaneohe Bay, Oahu, Hawaii.</title>
        <authorList>
            <person name="Beurmann S."/>
            <person name="Ushijima B."/>
            <person name="Belcaid M."/>
            <person name="Callahan S.M."/>
            <person name="Aeby G.S."/>
        </authorList>
    </citation>
    <scope>NUCLEOTIDE SEQUENCE [LARGE SCALE GENOMIC DNA]</scope>
    <source>
        <strain evidence="2">OCN096</strain>
    </source>
</reference>
<dbReference type="Proteomes" id="UP000036850">
    <property type="component" value="Unassembled WGS sequence"/>
</dbReference>
<sequence length="61" mass="7505">MYERVFMSCVTYLLEERKYERLLYIVNKSELDESMRVKLKSRLDMSLIELVNMREVLKLKQ</sequence>
<proteinExistence type="predicted"/>
<dbReference type="EMBL" id="LFZX01000017">
    <property type="protein sequence ID" value="KNC68597.1"/>
    <property type="molecule type" value="Genomic_DNA"/>
</dbReference>
<comment type="caution">
    <text evidence="1">The sequence shown here is derived from an EMBL/GenBank/DDBJ whole genome shotgun (WGS) entry which is preliminary data.</text>
</comment>
<accession>A0A0L0EVY1</accession>
<dbReference type="AlphaFoldDB" id="A0A0L0EVY1"/>
<protein>
    <submittedName>
        <fullName evidence="1">Uncharacterized protein</fullName>
    </submittedName>
</protein>
<dbReference type="PATRIC" id="fig|43658.6.peg.501"/>
<evidence type="ECO:0000313" key="2">
    <source>
        <dbReference type="Proteomes" id="UP000036850"/>
    </source>
</evidence>
<gene>
    <name evidence="1" type="ORF">AC626_03925</name>
</gene>
<organism evidence="1 2">
    <name type="scientific">Pseudoalteromonas rubra</name>
    <dbReference type="NCBI Taxonomy" id="43658"/>
    <lineage>
        <taxon>Bacteria</taxon>
        <taxon>Pseudomonadati</taxon>
        <taxon>Pseudomonadota</taxon>
        <taxon>Gammaproteobacteria</taxon>
        <taxon>Alteromonadales</taxon>
        <taxon>Pseudoalteromonadaceae</taxon>
        <taxon>Pseudoalteromonas</taxon>
    </lineage>
</organism>
<name>A0A0L0EVY1_9GAMM</name>
<evidence type="ECO:0000313" key="1">
    <source>
        <dbReference type="EMBL" id="KNC68597.1"/>
    </source>
</evidence>